<feature type="domain" description="HEPN" evidence="1">
    <location>
        <begin position="11"/>
        <end position="126"/>
    </location>
</feature>
<keyword evidence="3" id="KW-0238">DNA-binding</keyword>
<dbReference type="RefSeq" id="WP_038049523.1">
    <property type="nucleotide sequence ID" value="NZ_JMFG01000020.1"/>
</dbReference>
<dbReference type="EMBL" id="JMFG01000020">
    <property type="protein sequence ID" value="KDA53651.1"/>
    <property type="molecule type" value="Genomic_DNA"/>
</dbReference>
<protein>
    <submittedName>
        <fullName evidence="3">DNA-binding protein</fullName>
    </submittedName>
    <submittedName>
        <fullName evidence="2">HEPN domain-containing protein</fullName>
    </submittedName>
</protein>
<dbReference type="AlphaFoldDB" id="A0A062XZU2"/>
<proteinExistence type="predicted"/>
<evidence type="ECO:0000313" key="2">
    <source>
        <dbReference type="EMBL" id="HET47587.1"/>
    </source>
</evidence>
<dbReference type="Gene3D" id="1.20.120.330">
    <property type="entry name" value="Nucleotidyltransferases domain 2"/>
    <property type="match status" value="1"/>
</dbReference>
<dbReference type="Proteomes" id="UP000027284">
    <property type="component" value="Unassembled WGS sequence"/>
</dbReference>
<evidence type="ECO:0000259" key="1">
    <source>
        <dbReference type="PROSITE" id="PS50910"/>
    </source>
</evidence>
<dbReference type="PROSITE" id="PS50910">
    <property type="entry name" value="HEPN"/>
    <property type="match status" value="1"/>
</dbReference>
<reference evidence="3 4" key="1">
    <citation type="submission" date="2014-04" db="EMBL/GenBank/DDBJ databases">
        <title>The Genome Sequence of Thermoanaerobaculum aquaticum MP-01, The First Cultivated Group 23 Acidobacterium.</title>
        <authorList>
            <person name="Stamps B.W."/>
            <person name="Losey N.A."/>
            <person name="Lawson P.A."/>
            <person name="Stevenson B.S."/>
        </authorList>
    </citation>
    <scope>NUCLEOTIDE SEQUENCE [LARGE SCALE GENOMIC DNA]</scope>
    <source>
        <strain evidence="3 4">MP-01</strain>
    </source>
</reference>
<dbReference type="GO" id="GO:0003677">
    <property type="term" value="F:DNA binding"/>
    <property type="evidence" value="ECO:0007669"/>
    <property type="project" value="UniProtKB-KW"/>
</dbReference>
<dbReference type="InterPro" id="IPR007842">
    <property type="entry name" value="HEPN_dom"/>
</dbReference>
<dbReference type="STRING" id="1312852.EG19_05480"/>
<dbReference type="EMBL" id="DSMR01000393">
    <property type="protein sequence ID" value="HET47587.1"/>
    <property type="molecule type" value="Genomic_DNA"/>
</dbReference>
<evidence type="ECO:0000313" key="3">
    <source>
        <dbReference type="EMBL" id="KDA53651.1"/>
    </source>
</evidence>
<evidence type="ECO:0000313" key="4">
    <source>
        <dbReference type="Proteomes" id="UP000027284"/>
    </source>
</evidence>
<sequence>MTNLTLAQSYLVKAQKRLKALAVLLSEEAYSDVVREAQEIVELALKGMLRAIAVDPPRWHDVGGILKEVTHRFAPEVQEAVPELAAISQRLRREREFAFYGDDDFIPTSEYSREDAQKALEDAQLVVAWAARVIPPPEAR</sequence>
<keyword evidence="4" id="KW-1185">Reference proteome</keyword>
<comment type="caution">
    <text evidence="3">The sequence shown here is derived from an EMBL/GenBank/DDBJ whole genome shotgun (WGS) entry which is preliminary data.</text>
</comment>
<gene>
    <name evidence="3" type="ORF">EG19_05480</name>
    <name evidence="2" type="ORF">ENQ31_05445</name>
</gene>
<accession>A0A062XZU2</accession>
<reference evidence="2" key="2">
    <citation type="journal article" date="2020" name="mSystems">
        <title>Genome- and Community-Level Interaction Insights into Carbon Utilization and Element Cycling Functions of Hydrothermarchaeota in Hydrothermal Sediment.</title>
        <authorList>
            <person name="Zhou Z."/>
            <person name="Liu Y."/>
            <person name="Xu W."/>
            <person name="Pan J."/>
            <person name="Luo Z.H."/>
            <person name="Li M."/>
        </authorList>
    </citation>
    <scope>NUCLEOTIDE SEQUENCE [LARGE SCALE GENOMIC DNA]</scope>
    <source>
        <strain evidence="2">SpSt-299</strain>
    </source>
</reference>
<organism evidence="3 4">
    <name type="scientific">Thermoanaerobaculum aquaticum</name>
    <dbReference type="NCBI Taxonomy" id="1312852"/>
    <lineage>
        <taxon>Bacteria</taxon>
        <taxon>Pseudomonadati</taxon>
        <taxon>Acidobacteriota</taxon>
        <taxon>Thermoanaerobaculia</taxon>
        <taxon>Thermoanaerobaculales</taxon>
        <taxon>Thermoanaerobaculaceae</taxon>
        <taxon>Thermoanaerobaculum</taxon>
    </lineage>
</organism>
<dbReference type="OrthoDB" id="9342724at2"/>
<dbReference type="Pfam" id="PF05168">
    <property type="entry name" value="HEPN"/>
    <property type="match status" value="1"/>
</dbReference>
<name>A0A062XZU2_9BACT</name>
<dbReference type="SUPFAM" id="SSF81593">
    <property type="entry name" value="Nucleotidyltransferase substrate binding subunit/domain"/>
    <property type="match status" value="1"/>
</dbReference>